<evidence type="ECO:0000256" key="2">
    <source>
        <dbReference type="ARBA" id="ARBA00022448"/>
    </source>
</evidence>
<dbReference type="InterPro" id="IPR027417">
    <property type="entry name" value="P-loop_NTPase"/>
</dbReference>
<dbReference type="InterPro" id="IPR003439">
    <property type="entry name" value="ABC_transporter-like_ATP-bd"/>
</dbReference>
<dbReference type="PROSITE" id="PS00211">
    <property type="entry name" value="ABC_TRANSPORTER_1"/>
    <property type="match status" value="1"/>
</dbReference>
<comment type="caution">
    <text evidence="7">The sequence shown here is derived from an EMBL/GenBank/DDBJ whole genome shotgun (WGS) entry which is preliminary data.</text>
</comment>
<dbReference type="PANTHER" id="PTHR43820:SF4">
    <property type="entry name" value="HIGH-AFFINITY BRANCHED-CHAIN AMINO ACID TRANSPORT ATP-BINDING PROTEIN LIVF"/>
    <property type="match status" value="1"/>
</dbReference>
<feature type="domain" description="ABC transporter" evidence="6">
    <location>
        <begin position="9"/>
        <end position="242"/>
    </location>
</feature>
<keyword evidence="4 7" id="KW-0067">ATP-binding</keyword>
<dbReference type="InterPro" id="IPR052156">
    <property type="entry name" value="BCAA_Transport_ATP-bd_LivF"/>
</dbReference>
<evidence type="ECO:0000256" key="4">
    <source>
        <dbReference type="ARBA" id="ARBA00022840"/>
    </source>
</evidence>
<organism evidence="7 8">
    <name type="scientific">Acrocarpospora pleiomorpha</name>
    <dbReference type="NCBI Taxonomy" id="90975"/>
    <lineage>
        <taxon>Bacteria</taxon>
        <taxon>Bacillati</taxon>
        <taxon>Actinomycetota</taxon>
        <taxon>Actinomycetes</taxon>
        <taxon>Streptosporangiales</taxon>
        <taxon>Streptosporangiaceae</taxon>
        <taxon>Acrocarpospora</taxon>
    </lineage>
</organism>
<evidence type="ECO:0000313" key="8">
    <source>
        <dbReference type="Proteomes" id="UP000377595"/>
    </source>
</evidence>
<dbReference type="RefSeq" id="WP_155349229.1">
    <property type="nucleotide sequence ID" value="NZ_BAAAHM010000041.1"/>
</dbReference>
<gene>
    <name evidence="7" type="ORF">Aple_072800</name>
</gene>
<sequence length="242" mass="25682">MSDPLVPLLDVDNLYARYGQARVLHGVSLTVLPGEVVVLLGANGAGKTTLLRAITGHVERTGSIKFVGTDITRASPATIVSLGLVQVPEGRGTFADLTVQENLRLGAYTRRVTAAALALEISEIVERYPILGERAGQRAGLLSGGEQQMLAIARALLARPRLLVLDEPSLGLAPAMTRAVFDTLRELHDEQGLSLLIVEQNADLSLGIADRAYVLEAGEIQVAGPAAAIRDDAGLRRAYLGY</sequence>
<dbReference type="GO" id="GO:0015807">
    <property type="term" value="P:L-amino acid transport"/>
    <property type="evidence" value="ECO:0007669"/>
    <property type="project" value="TreeGrafter"/>
</dbReference>
<dbReference type="InterPro" id="IPR003593">
    <property type="entry name" value="AAA+_ATPase"/>
</dbReference>
<accession>A0A5M3XXV1</accession>
<protein>
    <submittedName>
        <fullName evidence="7">ABC transporter ATP-binding protein</fullName>
    </submittedName>
</protein>
<evidence type="ECO:0000256" key="5">
    <source>
        <dbReference type="ARBA" id="ARBA00022970"/>
    </source>
</evidence>
<dbReference type="EMBL" id="BLAF01000051">
    <property type="protein sequence ID" value="GES24381.1"/>
    <property type="molecule type" value="Genomic_DNA"/>
</dbReference>
<dbReference type="PANTHER" id="PTHR43820">
    <property type="entry name" value="HIGH-AFFINITY BRANCHED-CHAIN AMINO ACID TRANSPORT ATP-BINDING PROTEIN LIVF"/>
    <property type="match status" value="1"/>
</dbReference>
<dbReference type="OrthoDB" id="5179231at2"/>
<dbReference type="PROSITE" id="PS50893">
    <property type="entry name" value="ABC_TRANSPORTER_2"/>
    <property type="match status" value="1"/>
</dbReference>
<evidence type="ECO:0000313" key="7">
    <source>
        <dbReference type="EMBL" id="GES24381.1"/>
    </source>
</evidence>
<dbReference type="GO" id="GO:0005524">
    <property type="term" value="F:ATP binding"/>
    <property type="evidence" value="ECO:0007669"/>
    <property type="project" value="UniProtKB-KW"/>
</dbReference>
<name>A0A5M3XXV1_9ACTN</name>
<evidence type="ECO:0000256" key="1">
    <source>
        <dbReference type="ARBA" id="ARBA00005417"/>
    </source>
</evidence>
<keyword evidence="3" id="KW-0547">Nucleotide-binding</keyword>
<evidence type="ECO:0000259" key="6">
    <source>
        <dbReference type="PROSITE" id="PS50893"/>
    </source>
</evidence>
<dbReference type="SMART" id="SM00382">
    <property type="entry name" value="AAA"/>
    <property type="match status" value="1"/>
</dbReference>
<reference evidence="7 8" key="1">
    <citation type="submission" date="2019-10" db="EMBL/GenBank/DDBJ databases">
        <title>Whole genome shotgun sequence of Acrocarpospora pleiomorpha NBRC 16267.</title>
        <authorList>
            <person name="Ichikawa N."/>
            <person name="Kimura A."/>
            <person name="Kitahashi Y."/>
            <person name="Komaki H."/>
            <person name="Oguchi A."/>
        </authorList>
    </citation>
    <scope>NUCLEOTIDE SEQUENCE [LARGE SCALE GENOMIC DNA]</scope>
    <source>
        <strain evidence="7 8">NBRC 16267</strain>
    </source>
</reference>
<keyword evidence="8" id="KW-1185">Reference proteome</keyword>
<dbReference type="CDD" id="cd03224">
    <property type="entry name" value="ABC_TM1139_LivF_branched"/>
    <property type="match status" value="1"/>
</dbReference>
<dbReference type="SUPFAM" id="SSF52540">
    <property type="entry name" value="P-loop containing nucleoside triphosphate hydrolases"/>
    <property type="match status" value="1"/>
</dbReference>
<dbReference type="InterPro" id="IPR017871">
    <property type="entry name" value="ABC_transporter-like_CS"/>
</dbReference>
<dbReference type="Gene3D" id="3.40.50.300">
    <property type="entry name" value="P-loop containing nucleotide triphosphate hydrolases"/>
    <property type="match status" value="1"/>
</dbReference>
<comment type="similarity">
    <text evidence="1">Belongs to the ABC transporter superfamily.</text>
</comment>
<dbReference type="Pfam" id="PF00005">
    <property type="entry name" value="ABC_tran"/>
    <property type="match status" value="1"/>
</dbReference>
<dbReference type="GO" id="GO:0015658">
    <property type="term" value="F:branched-chain amino acid transmembrane transporter activity"/>
    <property type="evidence" value="ECO:0007669"/>
    <property type="project" value="TreeGrafter"/>
</dbReference>
<dbReference type="AlphaFoldDB" id="A0A5M3XXV1"/>
<evidence type="ECO:0000256" key="3">
    <source>
        <dbReference type="ARBA" id="ARBA00022741"/>
    </source>
</evidence>
<keyword evidence="2" id="KW-0813">Transport</keyword>
<keyword evidence="5" id="KW-0029">Amino-acid transport</keyword>
<dbReference type="Proteomes" id="UP000377595">
    <property type="component" value="Unassembled WGS sequence"/>
</dbReference>
<proteinExistence type="inferred from homology"/>
<dbReference type="GO" id="GO:0016887">
    <property type="term" value="F:ATP hydrolysis activity"/>
    <property type="evidence" value="ECO:0007669"/>
    <property type="project" value="InterPro"/>
</dbReference>